<dbReference type="PANTHER" id="PTHR15503:SF22">
    <property type="entry name" value="TRANSPOSON TY3-I GAG POLYPROTEIN"/>
    <property type="match status" value="1"/>
</dbReference>
<evidence type="ECO:0000256" key="1">
    <source>
        <dbReference type="SAM" id="MobiDB-lite"/>
    </source>
</evidence>
<dbReference type="InterPro" id="IPR021109">
    <property type="entry name" value="Peptidase_aspartic_dom_sf"/>
</dbReference>
<comment type="caution">
    <text evidence="2">The sequence shown here is derived from an EMBL/GenBank/DDBJ whole genome shotgun (WGS) entry which is preliminary data.</text>
</comment>
<dbReference type="CDD" id="cd00303">
    <property type="entry name" value="retropepsin_like"/>
    <property type="match status" value="1"/>
</dbReference>
<feature type="region of interest" description="Disordered" evidence="1">
    <location>
        <begin position="203"/>
        <end position="267"/>
    </location>
</feature>
<evidence type="ECO:0000313" key="3">
    <source>
        <dbReference type="Proteomes" id="UP000541558"/>
    </source>
</evidence>
<evidence type="ECO:0000313" key="2">
    <source>
        <dbReference type="EMBL" id="KAF5332301.1"/>
    </source>
</evidence>
<dbReference type="OrthoDB" id="128646at2759"/>
<dbReference type="Pfam" id="PF08284">
    <property type="entry name" value="RVP_2"/>
    <property type="match status" value="1"/>
</dbReference>
<feature type="compositionally biased region" description="Acidic residues" evidence="1">
    <location>
        <begin position="205"/>
        <end position="214"/>
    </location>
</feature>
<keyword evidence="3" id="KW-1185">Reference proteome</keyword>
<dbReference type="InterPro" id="IPR032567">
    <property type="entry name" value="RTL1-rel"/>
</dbReference>
<feature type="compositionally biased region" description="Basic and acidic residues" evidence="1">
    <location>
        <begin position="7"/>
        <end position="16"/>
    </location>
</feature>
<feature type="compositionally biased region" description="Basic and acidic residues" evidence="1">
    <location>
        <begin position="227"/>
        <end position="260"/>
    </location>
</feature>
<dbReference type="Gene3D" id="2.40.70.10">
    <property type="entry name" value="Acid Proteases"/>
    <property type="match status" value="1"/>
</dbReference>
<gene>
    <name evidence="2" type="ORF">D9611_008062</name>
</gene>
<protein>
    <submittedName>
        <fullName evidence="2">Uncharacterized protein</fullName>
    </submittedName>
</protein>
<name>A0A8H5BZS3_9AGAR</name>
<proteinExistence type="predicted"/>
<dbReference type="Proteomes" id="UP000541558">
    <property type="component" value="Unassembled WGS sequence"/>
</dbReference>
<accession>A0A8H5BZS3</accession>
<dbReference type="EMBL" id="JAACJK010000111">
    <property type="protein sequence ID" value="KAF5332301.1"/>
    <property type="molecule type" value="Genomic_DNA"/>
</dbReference>
<reference evidence="2 3" key="1">
    <citation type="journal article" date="2020" name="ISME J.">
        <title>Uncovering the hidden diversity of litter-decomposition mechanisms in mushroom-forming fungi.</title>
        <authorList>
            <person name="Floudas D."/>
            <person name="Bentzer J."/>
            <person name="Ahren D."/>
            <person name="Johansson T."/>
            <person name="Persson P."/>
            <person name="Tunlid A."/>
        </authorList>
    </citation>
    <scope>NUCLEOTIDE SEQUENCE [LARGE SCALE GENOMIC DNA]</scope>
    <source>
        <strain evidence="2 3">CBS 175.51</strain>
    </source>
</reference>
<organism evidence="2 3">
    <name type="scientific">Ephemerocybe angulata</name>
    <dbReference type="NCBI Taxonomy" id="980116"/>
    <lineage>
        <taxon>Eukaryota</taxon>
        <taxon>Fungi</taxon>
        <taxon>Dikarya</taxon>
        <taxon>Basidiomycota</taxon>
        <taxon>Agaricomycotina</taxon>
        <taxon>Agaricomycetes</taxon>
        <taxon>Agaricomycetidae</taxon>
        <taxon>Agaricales</taxon>
        <taxon>Agaricineae</taxon>
        <taxon>Psathyrellaceae</taxon>
        <taxon>Ephemerocybe</taxon>
    </lineage>
</organism>
<sequence length="267" mass="30261">MLPHTNASHELRRRDTTLQQTSRYEHPRRMQPAAVEDSTEADPVGSSSTMLLNTTFKARNRTISISIPALVDSGATNCYIDKGFVDLYHLPQRSLSDPLNIYNADGSENTSGCILSSCTITVQIHNHIEDICFYVTALNHPVILGFAWLVRHNPEIDWRSKSLTFSRCPSICYKHLKQPSPERPDPCELPRFLGRPGAALHFEPEAADEGDSTEPELTHPVRKRKRTTEERLLEEGPPRRSARQKDQTKGSTKPQREGRARGKRQRE</sequence>
<dbReference type="PANTHER" id="PTHR15503">
    <property type="entry name" value="LDOC1 RELATED"/>
    <property type="match status" value="1"/>
</dbReference>
<feature type="region of interest" description="Disordered" evidence="1">
    <location>
        <begin position="1"/>
        <end position="46"/>
    </location>
</feature>
<dbReference type="SUPFAM" id="SSF50630">
    <property type="entry name" value="Acid proteases"/>
    <property type="match status" value="1"/>
</dbReference>
<dbReference type="AlphaFoldDB" id="A0A8H5BZS3"/>